<sequence>MKCVLFNYFRSEIKHSQRRTQSEATTECATEITEQAIQNVYQGQETSTPLKTGESLQLPSPSESPVIGDEVEDNTIATIDANTSFARSDATLLDSSTITNAINVSMFTDDEDDVSDGSLEDAASYISIHDLTKSALEDLNAEKQSYSDSISSSSDEDSDSSDLDLGHEPSDEHQDDEHREDYSQHSISTPAVSYGPHRKFSRGDDAYDLEEEFSMVKEQKFVCSLDILLAVFQARCHTPGCTALPTVKLSFVGVTVIVNCQCPSGHKYRFCSSHLVNDIYANNLQAAASVILSGSNFCKVERMANFLKLEFLSKSTYYRLQRLYLIPEVNEWWALMRGELIKEFSGKDIVLGGDGQCDSPGFNAKNLCYFMMEAESNYILDIEVLDKRHVGLISTNMEKEAVRRSLNRLTTEIKVAELVTDASTSVKALMESEYKDITYSLDVWHKSKSIKKCLTKLSKPKAMQKIKDWSPHIIRHFWYCSSACCKDETTTDEEALRLIK</sequence>
<dbReference type="Proteomes" id="UP001152795">
    <property type="component" value="Unassembled WGS sequence"/>
</dbReference>
<evidence type="ECO:0000313" key="2">
    <source>
        <dbReference type="EMBL" id="CAB4016378.1"/>
    </source>
</evidence>
<feature type="non-terminal residue" evidence="2">
    <location>
        <position position="1"/>
    </location>
</feature>
<dbReference type="EMBL" id="CACRXK020009093">
    <property type="protein sequence ID" value="CAB4016378.1"/>
    <property type="molecule type" value="Genomic_DNA"/>
</dbReference>
<feature type="compositionally biased region" description="Low complexity" evidence="1">
    <location>
        <begin position="54"/>
        <end position="65"/>
    </location>
</feature>
<dbReference type="OrthoDB" id="5984683at2759"/>
<feature type="compositionally biased region" description="Basic and acidic residues" evidence="1">
    <location>
        <begin position="164"/>
        <end position="183"/>
    </location>
</feature>
<reference evidence="2" key="1">
    <citation type="submission" date="2020-04" db="EMBL/GenBank/DDBJ databases">
        <authorList>
            <person name="Alioto T."/>
            <person name="Alioto T."/>
            <person name="Gomez Garrido J."/>
        </authorList>
    </citation>
    <scope>NUCLEOTIDE SEQUENCE</scope>
    <source>
        <strain evidence="2">A484AB</strain>
    </source>
</reference>
<protein>
    <submittedName>
        <fullName evidence="2">Uncharacterized protein</fullName>
    </submittedName>
</protein>
<evidence type="ECO:0000313" key="3">
    <source>
        <dbReference type="Proteomes" id="UP001152795"/>
    </source>
</evidence>
<dbReference type="PANTHER" id="PTHR31751">
    <property type="entry name" value="SI:CH211-108C17.2-RELATED-RELATED"/>
    <property type="match status" value="1"/>
</dbReference>
<feature type="region of interest" description="Disordered" evidence="1">
    <location>
        <begin position="143"/>
        <end position="198"/>
    </location>
</feature>
<gene>
    <name evidence="2" type="ORF">PACLA_8A015740</name>
</gene>
<proteinExistence type="predicted"/>
<dbReference type="AlphaFoldDB" id="A0A6S7K5K2"/>
<evidence type="ECO:0000256" key="1">
    <source>
        <dbReference type="SAM" id="MobiDB-lite"/>
    </source>
</evidence>
<dbReference type="PANTHER" id="PTHR31751:SF7">
    <property type="entry name" value="THAP-TYPE DOMAIN-CONTAINING PROTEIN"/>
    <property type="match status" value="1"/>
</dbReference>
<organism evidence="2 3">
    <name type="scientific">Paramuricea clavata</name>
    <name type="common">Red gorgonian</name>
    <name type="synonym">Violescent sea-whip</name>
    <dbReference type="NCBI Taxonomy" id="317549"/>
    <lineage>
        <taxon>Eukaryota</taxon>
        <taxon>Metazoa</taxon>
        <taxon>Cnidaria</taxon>
        <taxon>Anthozoa</taxon>
        <taxon>Octocorallia</taxon>
        <taxon>Malacalcyonacea</taxon>
        <taxon>Plexauridae</taxon>
        <taxon>Paramuricea</taxon>
    </lineage>
</organism>
<keyword evidence="3" id="KW-1185">Reference proteome</keyword>
<accession>A0A6S7K5K2</accession>
<comment type="caution">
    <text evidence="2">The sequence shown here is derived from an EMBL/GenBank/DDBJ whole genome shotgun (WGS) entry which is preliminary data.</text>
</comment>
<name>A0A6S7K5K2_PARCT</name>
<feature type="region of interest" description="Disordered" evidence="1">
    <location>
        <begin position="44"/>
        <end position="65"/>
    </location>
</feature>